<keyword evidence="3" id="KW-0813">Transport</keyword>
<dbReference type="PATRIC" id="fig|857265.3.peg.409"/>
<dbReference type="PANTHER" id="PTHR30329">
    <property type="entry name" value="STATOR ELEMENT OF FLAGELLAR MOTOR COMPLEX"/>
    <property type="match status" value="1"/>
</dbReference>
<dbReference type="InterPro" id="IPR011250">
    <property type="entry name" value="OMP/PagP_B-barrel"/>
</dbReference>
<evidence type="ECO:0000256" key="13">
    <source>
        <dbReference type="SAM" id="MobiDB-lite"/>
    </source>
</evidence>
<dbReference type="InterPro" id="IPR050330">
    <property type="entry name" value="Bact_OuterMem_StrucFunc"/>
</dbReference>
<dbReference type="Pfam" id="PF13505">
    <property type="entry name" value="OMP_b-brl"/>
    <property type="match status" value="1"/>
</dbReference>
<dbReference type="Pfam" id="PF00691">
    <property type="entry name" value="OmpA"/>
    <property type="match status" value="1"/>
</dbReference>
<dbReference type="GO" id="GO:0009279">
    <property type="term" value="C:cell outer membrane"/>
    <property type="evidence" value="ECO:0007669"/>
    <property type="project" value="UniProtKB-SubCell"/>
</dbReference>
<dbReference type="PROSITE" id="PS51123">
    <property type="entry name" value="OMPA_2"/>
    <property type="match status" value="1"/>
</dbReference>
<evidence type="ECO:0000256" key="12">
    <source>
        <dbReference type="PROSITE-ProRule" id="PRU00473"/>
    </source>
</evidence>
<evidence type="ECO:0000256" key="1">
    <source>
        <dbReference type="ARBA" id="ARBA00004571"/>
    </source>
</evidence>
<evidence type="ECO:0000256" key="2">
    <source>
        <dbReference type="ARBA" id="ARBA00005710"/>
    </source>
</evidence>
<dbReference type="Gene3D" id="2.40.160.20">
    <property type="match status" value="1"/>
</dbReference>
<organism evidence="16 17">
    <name type="scientific">Amantichitinum ursilacus</name>
    <dbReference type="NCBI Taxonomy" id="857265"/>
    <lineage>
        <taxon>Bacteria</taxon>
        <taxon>Pseudomonadati</taxon>
        <taxon>Pseudomonadota</taxon>
        <taxon>Betaproteobacteria</taxon>
        <taxon>Neisseriales</taxon>
        <taxon>Chitinibacteraceae</taxon>
        <taxon>Amantichitinum</taxon>
    </lineage>
</organism>
<dbReference type="EMBL" id="LAQT01000001">
    <property type="protein sequence ID" value="KPC55381.1"/>
    <property type="molecule type" value="Genomic_DNA"/>
</dbReference>
<evidence type="ECO:0000256" key="10">
    <source>
        <dbReference type="ARBA" id="ARBA00023157"/>
    </source>
</evidence>
<comment type="subcellular location">
    <subcellularLocation>
        <location evidence="1">Cell outer membrane</location>
        <topology evidence="1">Multi-pass membrane protein</topology>
    </subcellularLocation>
</comment>
<keyword evidence="17" id="KW-1185">Reference proteome</keyword>
<keyword evidence="4" id="KW-1134">Transmembrane beta strand</keyword>
<comment type="similarity">
    <text evidence="2">Belongs to the outer membrane OOP (TC 1.B.6) superfamily. OmpA family.</text>
</comment>
<evidence type="ECO:0000259" key="15">
    <source>
        <dbReference type="PROSITE" id="PS51123"/>
    </source>
</evidence>
<keyword evidence="5" id="KW-0812">Transmembrane</keyword>
<accession>A0A0N0GR65</accession>
<proteinExistence type="inferred from homology"/>
<dbReference type="Proteomes" id="UP000037939">
    <property type="component" value="Unassembled WGS sequence"/>
</dbReference>
<evidence type="ECO:0000256" key="7">
    <source>
        <dbReference type="ARBA" id="ARBA00023065"/>
    </source>
</evidence>
<evidence type="ECO:0000256" key="5">
    <source>
        <dbReference type="ARBA" id="ARBA00022692"/>
    </source>
</evidence>
<evidence type="ECO:0000256" key="4">
    <source>
        <dbReference type="ARBA" id="ARBA00022452"/>
    </source>
</evidence>
<dbReference type="OrthoDB" id="1149075at2"/>
<keyword evidence="9 12" id="KW-0472">Membrane</keyword>
<dbReference type="RefSeq" id="WP_053936081.1">
    <property type="nucleotide sequence ID" value="NZ_LAQT01000001.1"/>
</dbReference>
<dbReference type="InterPro" id="IPR006665">
    <property type="entry name" value="OmpA-like"/>
</dbReference>
<evidence type="ECO:0000256" key="8">
    <source>
        <dbReference type="ARBA" id="ARBA00023114"/>
    </source>
</evidence>
<evidence type="ECO:0000313" key="16">
    <source>
        <dbReference type="EMBL" id="KPC55381.1"/>
    </source>
</evidence>
<evidence type="ECO:0000256" key="11">
    <source>
        <dbReference type="ARBA" id="ARBA00023237"/>
    </source>
</evidence>
<dbReference type="STRING" id="857265.WG78_01950"/>
<keyword evidence="7" id="KW-0406">Ion transport</keyword>
<comment type="caution">
    <text evidence="16">The sequence shown here is derived from an EMBL/GenBank/DDBJ whole genome shotgun (WGS) entry which is preliminary data.</text>
</comment>
<dbReference type="Gene3D" id="3.30.1330.60">
    <property type="entry name" value="OmpA-like domain"/>
    <property type="match status" value="1"/>
</dbReference>
<keyword evidence="10" id="KW-1015">Disulfide bond</keyword>
<dbReference type="GO" id="GO:0006811">
    <property type="term" value="P:monoatomic ion transport"/>
    <property type="evidence" value="ECO:0007669"/>
    <property type="project" value="UniProtKB-KW"/>
</dbReference>
<feature type="domain" description="OmpA-like" evidence="15">
    <location>
        <begin position="221"/>
        <end position="349"/>
    </location>
</feature>
<dbReference type="CDD" id="cd07185">
    <property type="entry name" value="OmpA_C-like"/>
    <property type="match status" value="1"/>
</dbReference>
<reference evidence="16 17" key="1">
    <citation type="submission" date="2015-07" db="EMBL/GenBank/DDBJ databases">
        <title>Draft genome sequence of the Amantichitinum ursilacus IGB-41, a new chitin-degrading bacterium.</title>
        <authorList>
            <person name="Kirstahler P."/>
            <person name="Guenther M."/>
            <person name="Grumaz C."/>
            <person name="Rupp S."/>
            <person name="Zibek S."/>
            <person name="Sohn K."/>
        </authorList>
    </citation>
    <scope>NUCLEOTIDE SEQUENCE [LARGE SCALE GENOMIC DNA]</scope>
    <source>
        <strain evidence="16 17">IGB-41</strain>
    </source>
</reference>
<evidence type="ECO:0000313" key="17">
    <source>
        <dbReference type="Proteomes" id="UP000037939"/>
    </source>
</evidence>
<keyword evidence="11" id="KW-0998">Cell outer membrane</keyword>
<dbReference type="SUPFAM" id="SSF56925">
    <property type="entry name" value="OMPA-like"/>
    <property type="match status" value="1"/>
</dbReference>
<evidence type="ECO:0000256" key="6">
    <source>
        <dbReference type="ARBA" id="ARBA00022729"/>
    </source>
</evidence>
<feature type="region of interest" description="Disordered" evidence="13">
    <location>
        <begin position="199"/>
        <end position="219"/>
    </location>
</feature>
<dbReference type="FunFam" id="3.30.1330.60:FF:000004">
    <property type="entry name" value="Outer membrane protein A"/>
    <property type="match status" value="1"/>
</dbReference>
<protein>
    <submittedName>
        <fullName evidence="16">Outer membrane protein A</fullName>
    </submittedName>
</protein>
<keyword evidence="8" id="KW-0626">Porin</keyword>
<sequence length="360" mass="38694">MIKQRLCLSILTALICTQALAADDFAGFFVGIKAGDNRSSTSGNFQTDSKNAVTAGGEIGYNVQWDSFLIGLSGFYDYVDKSDHNLLTTGLTSNYGARLGGADFKLGVPVNKFLPYLKLGYGRLEGSGGDGLINNFGGNDFHGGAGLEYKLAPHWGLAAEWTQMRVGDNGVKFKSNSYTLNLNYYFGSPAPAPVPVAAPAPAPAPEPAPAPTPAPAPQPQVVTKHFSLKTDVLFAFGKNALKPEGKDELDKLYDEVKGLDPKEGKAIVVGYTDRIGSEKYNMDLGYRRAKAVVDYLVTKGVPADKIDAQSKGKADPVTGDTCAKIKNRKKLIECLAPDRRVEIDVQGVHEEVHMQENSTQ</sequence>
<evidence type="ECO:0000256" key="9">
    <source>
        <dbReference type="ARBA" id="ARBA00023136"/>
    </source>
</evidence>
<dbReference type="GO" id="GO:0051701">
    <property type="term" value="P:biological process involved in interaction with host"/>
    <property type="evidence" value="ECO:0007669"/>
    <property type="project" value="UniProtKB-ARBA"/>
</dbReference>
<dbReference type="InterPro" id="IPR027385">
    <property type="entry name" value="Beta-barrel_OMP"/>
</dbReference>
<dbReference type="InterPro" id="IPR036737">
    <property type="entry name" value="OmpA-like_sf"/>
</dbReference>
<feature type="signal peptide" evidence="14">
    <location>
        <begin position="1"/>
        <end position="21"/>
    </location>
</feature>
<dbReference type="SUPFAM" id="SSF103088">
    <property type="entry name" value="OmpA-like"/>
    <property type="match status" value="1"/>
</dbReference>
<dbReference type="AlphaFoldDB" id="A0A0N0GR65"/>
<dbReference type="GO" id="GO:0046930">
    <property type="term" value="C:pore complex"/>
    <property type="evidence" value="ECO:0007669"/>
    <property type="project" value="UniProtKB-KW"/>
</dbReference>
<evidence type="ECO:0000256" key="3">
    <source>
        <dbReference type="ARBA" id="ARBA00022448"/>
    </source>
</evidence>
<name>A0A0N0GR65_9NEIS</name>
<evidence type="ECO:0000256" key="14">
    <source>
        <dbReference type="SAM" id="SignalP"/>
    </source>
</evidence>
<feature type="compositionally biased region" description="Pro residues" evidence="13">
    <location>
        <begin position="199"/>
        <end position="218"/>
    </location>
</feature>
<gene>
    <name evidence="16" type="primary">ompA_1</name>
    <name evidence="16" type="ORF">WG78_01950</name>
</gene>
<dbReference type="InterPro" id="IPR006664">
    <property type="entry name" value="OMP_bac"/>
</dbReference>
<dbReference type="PANTHER" id="PTHR30329:SF21">
    <property type="entry name" value="LIPOPROTEIN YIAD-RELATED"/>
    <property type="match status" value="1"/>
</dbReference>
<dbReference type="PRINTS" id="PR01021">
    <property type="entry name" value="OMPADOMAIN"/>
</dbReference>
<feature type="chain" id="PRO_5005849805" evidence="14">
    <location>
        <begin position="22"/>
        <end position="360"/>
    </location>
</feature>
<dbReference type="GO" id="GO:0015288">
    <property type="term" value="F:porin activity"/>
    <property type="evidence" value="ECO:0007669"/>
    <property type="project" value="UniProtKB-KW"/>
</dbReference>
<keyword evidence="6 14" id="KW-0732">Signal</keyword>